<protein>
    <submittedName>
        <fullName evidence="1">Uncharacterized protein</fullName>
    </submittedName>
</protein>
<organism evidence="1">
    <name type="scientific">Arundo donax</name>
    <name type="common">Giant reed</name>
    <name type="synonym">Donax arundinaceus</name>
    <dbReference type="NCBI Taxonomy" id="35708"/>
    <lineage>
        <taxon>Eukaryota</taxon>
        <taxon>Viridiplantae</taxon>
        <taxon>Streptophyta</taxon>
        <taxon>Embryophyta</taxon>
        <taxon>Tracheophyta</taxon>
        <taxon>Spermatophyta</taxon>
        <taxon>Magnoliopsida</taxon>
        <taxon>Liliopsida</taxon>
        <taxon>Poales</taxon>
        <taxon>Poaceae</taxon>
        <taxon>PACMAD clade</taxon>
        <taxon>Arundinoideae</taxon>
        <taxon>Arundineae</taxon>
        <taxon>Arundo</taxon>
    </lineage>
</organism>
<name>A0A0A9G1Z6_ARUDO</name>
<accession>A0A0A9G1Z6</accession>
<reference evidence="1" key="2">
    <citation type="journal article" date="2015" name="Data Brief">
        <title>Shoot transcriptome of the giant reed, Arundo donax.</title>
        <authorList>
            <person name="Barrero R.A."/>
            <person name="Guerrero F.D."/>
            <person name="Moolhuijzen P."/>
            <person name="Goolsby J.A."/>
            <person name="Tidwell J."/>
            <person name="Bellgard S.E."/>
            <person name="Bellgard M.I."/>
        </authorList>
    </citation>
    <scope>NUCLEOTIDE SEQUENCE</scope>
    <source>
        <tissue evidence="1">Shoot tissue taken approximately 20 cm above the soil surface</tissue>
    </source>
</reference>
<evidence type="ECO:0000313" key="1">
    <source>
        <dbReference type="EMBL" id="JAE14633.1"/>
    </source>
</evidence>
<reference evidence="1" key="1">
    <citation type="submission" date="2014-09" db="EMBL/GenBank/DDBJ databases">
        <authorList>
            <person name="Magalhaes I.L.F."/>
            <person name="Oliveira U."/>
            <person name="Santos F.R."/>
            <person name="Vidigal T.H.D.A."/>
            <person name="Brescovit A.D."/>
            <person name="Santos A.J."/>
        </authorList>
    </citation>
    <scope>NUCLEOTIDE SEQUENCE</scope>
    <source>
        <tissue evidence="1">Shoot tissue taken approximately 20 cm above the soil surface</tissue>
    </source>
</reference>
<dbReference type="EMBL" id="GBRH01183263">
    <property type="protein sequence ID" value="JAE14633.1"/>
    <property type="molecule type" value="Transcribed_RNA"/>
</dbReference>
<dbReference type="AlphaFoldDB" id="A0A0A9G1Z6"/>
<sequence>MICVKCFSAFRNTVSANKMACHFSALVSYSSTTISTNIPMCVNWQLVFARLHKRSAS</sequence>
<proteinExistence type="predicted"/>